<evidence type="ECO:0000313" key="2">
    <source>
        <dbReference type="Proteomes" id="UP000294847"/>
    </source>
</evidence>
<gene>
    <name evidence="1" type="ORF">PoMZ_12289</name>
</gene>
<accession>A0A4P7NS88</accession>
<reference evidence="1 2" key="1">
    <citation type="journal article" date="2019" name="Mol. Biol. Evol.">
        <title>Blast fungal genomes show frequent chromosomal changes, gene gains and losses, and effector gene turnover.</title>
        <authorList>
            <person name="Gomez Luciano L.B."/>
            <person name="Jason Tsai I."/>
            <person name="Chuma I."/>
            <person name="Tosa Y."/>
            <person name="Chen Y.H."/>
            <person name="Li J.Y."/>
            <person name="Li M.Y."/>
            <person name="Jade Lu M.Y."/>
            <person name="Nakayashiki H."/>
            <person name="Li W.H."/>
        </authorList>
    </citation>
    <scope>NUCLEOTIDE SEQUENCE [LARGE SCALE GENOMIC DNA]</scope>
    <source>
        <strain evidence="1">MZ5-1-6</strain>
    </source>
</reference>
<dbReference type="EMBL" id="CP034210">
    <property type="protein sequence ID" value="QBZ65331.1"/>
    <property type="molecule type" value="Genomic_DNA"/>
</dbReference>
<dbReference type="AlphaFoldDB" id="A0A4P7NS88"/>
<evidence type="ECO:0000313" key="1">
    <source>
        <dbReference type="EMBL" id="QBZ65331.1"/>
    </source>
</evidence>
<dbReference type="Proteomes" id="UP000294847">
    <property type="component" value="Chromosome 7"/>
</dbReference>
<sequence>MLKQFLEGGQARIKQTLQRGYAPAHFTHNLELILVEDSRSSTSLSMRSKLASTRDRIARLRTLDPVTLIWWAVAFPMRQWSGGRKMSSCTFAALVWRAPDFATEMKPLLGAVMDDLKMLAEVHRKSRAVQDLLLAVSMDPAPGSRSITQKTDAQLLQNEYVALTGAQPQFPAVLPHVLRQGIEASQKYQQERDKGLRLSTAIKVFIPTVPMGKDAYVMLSIGSTEVWGLLHELGIIDQTVREPRAGDTNGELLDKIELFQH</sequence>
<proteinExistence type="predicted"/>
<organism evidence="1 2">
    <name type="scientific">Pyricularia oryzae</name>
    <name type="common">Rice blast fungus</name>
    <name type="synonym">Magnaporthe oryzae</name>
    <dbReference type="NCBI Taxonomy" id="318829"/>
    <lineage>
        <taxon>Eukaryota</taxon>
        <taxon>Fungi</taxon>
        <taxon>Dikarya</taxon>
        <taxon>Ascomycota</taxon>
        <taxon>Pezizomycotina</taxon>
        <taxon>Sordariomycetes</taxon>
        <taxon>Sordariomycetidae</taxon>
        <taxon>Magnaporthales</taxon>
        <taxon>Pyriculariaceae</taxon>
        <taxon>Pyricularia</taxon>
    </lineage>
</organism>
<protein>
    <submittedName>
        <fullName evidence="1">Uncharacterized protein</fullName>
    </submittedName>
</protein>
<name>A0A4P7NS88_PYROR</name>